<evidence type="ECO:0000259" key="1">
    <source>
        <dbReference type="Pfam" id="PF02627"/>
    </source>
</evidence>
<dbReference type="Gene3D" id="1.20.1290.10">
    <property type="entry name" value="AhpD-like"/>
    <property type="match status" value="1"/>
</dbReference>
<dbReference type="NCBIfam" id="TIGR00778">
    <property type="entry name" value="ahpD_dom"/>
    <property type="match status" value="1"/>
</dbReference>
<accession>A0A852T5K1</accession>
<protein>
    <submittedName>
        <fullName evidence="2">AhpD family alkylhydroperoxidase</fullName>
    </submittedName>
</protein>
<keyword evidence="2" id="KW-0560">Oxidoreductase</keyword>
<dbReference type="SUPFAM" id="SSF69118">
    <property type="entry name" value="AhpD-like"/>
    <property type="match status" value="1"/>
</dbReference>
<name>A0A852T5K1_9MICO</name>
<sequence length="164" mass="18265">MSTTEFSNRRIQPELTTFHALAEEMAHSFGYTAELTLEGKLAELVRLRVAQVTPCSYCLVLHTRVVLECGVPVEKVAHLASWRESEMFSAAERAALAYTEGLTTYDLKAFQELHDALTEHFNPTEIAELAAVIINMNVWTRLKLAEGATPRFADRNPEPSSSPA</sequence>
<reference evidence="2 3" key="1">
    <citation type="submission" date="2020-07" db="EMBL/GenBank/DDBJ databases">
        <title>Sequencing the genomes of 1000 actinobacteria strains.</title>
        <authorList>
            <person name="Klenk H.-P."/>
        </authorList>
    </citation>
    <scope>NUCLEOTIDE SEQUENCE [LARGE SCALE GENOMIC DNA]</scope>
    <source>
        <strain evidence="2 3">DSM 23871</strain>
    </source>
</reference>
<dbReference type="InterPro" id="IPR003779">
    <property type="entry name" value="CMD-like"/>
</dbReference>
<dbReference type="Pfam" id="PF02627">
    <property type="entry name" value="CMD"/>
    <property type="match status" value="1"/>
</dbReference>
<organism evidence="2 3">
    <name type="scientific">Leifsonia soli</name>
    <dbReference type="NCBI Taxonomy" id="582665"/>
    <lineage>
        <taxon>Bacteria</taxon>
        <taxon>Bacillati</taxon>
        <taxon>Actinomycetota</taxon>
        <taxon>Actinomycetes</taxon>
        <taxon>Micrococcales</taxon>
        <taxon>Microbacteriaceae</taxon>
        <taxon>Leifsonia</taxon>
    </lineage>
</organism>
<dbReference type="PANTHER" id="PTHR34846:SF10">
    <property type="entry name" value="CYTOPLASMIC PROTEIN"/>
    <property type="match status" value="1"/>
</dbReference>
<dbReference type="Proteomes" id="UP000589620">
    <property type="component" value="Unassembled WGS sequence"/>
</dbReference>
<keyword evidence="2" id="KW-0575">Peroxidase</keyword>
<dbReference type="GO" id="GO:0051920">
    <property type="term" value="F:peroxiredoxin activity"/>
    <property type="evidence" value="ECO:0007669"/>
    <property type="project" value="InterPro"/>
</dbReference>
<dbReference type="RefSeq" id="WP_179457844.1">
    <property type="nucleotide sequence ID" value="NZ_BAAAPX010000001.1"/>
</dbReference>
<evidence type="ECO:0000313" key="2">
    <source>
        <dbReference type="EMBL" id="NYD76095.1"/>
    </source>
</evidence>
<proteinExistence type="predicted"/>
<dbReference type="InterPro" id="IPR029032">
    <property type="entry name" value="AhpD-like"/>
</dbReference>
<keyword evidence="3" id="KW-1185">Reference proteome</keyword>
<evidence type="ECO:0000313" key="3">
    <source>
        <dbReference type="Proteomes" id="UP000589620"/>
    </source>
</evidence>
<dbReference type="InterPro" id="IPR004675">
    <property type="entry name" value="AhpD_core"/>
</dbReference>
<feature type="domain" description="Carboxymuconolactone decarboxylase-like" evidence="1">
    <location>
        <begin position="30"/>
        <end position="100"/>
    </location>
</feature>
<dbReference type="PANTHER" id="PTHR34846">
    <property type="entry name" value="4-CARBOXYMUCONOLACTONE DECARBOXYLASE FAMILY PROTEIN (AFU_ORTHOLOGUE AFUA_6G11590)"/>
    <property type="match status" value="1"/>
</dbReference>
<dbReference type="AlphaFoldDB" id="A0A852T5K1"/>
<gene>
    <name evidence="2" type="ORF">BJ963_003614</name>
</gene>
<comment type="caution">
    <text evidence="2">The sequence shown here is derived from an EMBL/GenBank/DDBJ whole genome shotgun (WGS) entry which is preliminary data.</text>
</comment>
<dbReference type="EMBL" id="JACCBJ010000001">
    <property type="protein sequence ID" value="NYD76095.1"/>
    <property type="molecule type" value="Genomic_DNA"/>
</dbReference>